<evidence type="ECO:0000256" key="2">
    <source>
        <dbReference type="ARBA" id="ARBA00022741"/>
    </source>
</evidence>
<dbReference type="InterPro" id="IPR003593">
    <property type="entry name" value="AAA+_ATPase"/>
</dbReference>
<comment type="similarity">
    <text evidence="1">Belongs to the RecA family.</text>
</comment>
<evidence type="ECO:0000256" key="3">
    <source>
        <dbReference type="ARBA" id="ARBA00022840"/>
    </source>
</evidence>
<organism evidence="7">
    <name type="scientific">marine sediment metagenome</name>
    <dbReference type="NCBI Taxonomy" id="412755"/>
    <lineage>
        <taxon>unclassified sequences</taxon>
        <taxon>metagenomes</taxon>
        <taxon>ecological metagenomes</taxon>
    </lineage>
</organism>
<dbReference type="SUPFAM" id="SSF52540">
    <property type="entry name" value="P-loop containing nucleoside triphosphate hydrolases"/>
    <property type="match status" value="1"/>
</dbReference>
<dbReference type="PANTHER" id="PTHR45900:SF1">
    <property type="entry name" value="MITOCHONDRIAL DNA REPAIR PROTEIN RECA HOMOLOG-RELATED"/>
    <property type="match status" value="1"/>
</dbReference>
<dbReference type="Pfam" id="PF00154">
    <property type="entry name" value="RecA_N"/>
    <property type="match status" value="1"/>
</dbReference>
<feature type="domain" description="AAA+ ATPase" evidence="6">
    <location>
        <begin position="51"/>
        <end position="236"/>
    </location>
</feature>
<feature type="region of interest" description="Disordered" evidence="5">
    <location>
        <begin position="340"/>
        <end position="364"/>
    </location>
</feature>
<keyword evidence="2" id="KW-0547">Nucleotide-binding</keyword>
<dbReference type="InterPro" id="IPR049428">
    <property type="entry name" value="RecA-like_N"/>
</dbReference>
<dbReference type="PANTHER" id="PTHR45900">
    <property type="entry name" value="RECA"/>
    <property type="match status" value="1"/>
</dbReference>
<evidence type="ECO:0000259" key="6">
    <source>
        <dbReference type="SMART" id="SM00382"/>
    </source>
</evidence>
<dbReference type="GO" id="GO:0005524">
    <property type="term" value="F:ATP binding"/>
    <property type="evidence" value="ECO:0007669"/>
    <property type="project" value="UniProtKB-KW"/>
</dbReference>
<keyword evidence="4" id="KW-0233">DNA recombination</keyword>
<keyword evidence="3" id="KW-0067">ATP-binding</keyword>
<sequence length="364" mass="40361">MEMNFLKTFEKEINKLDVQVGVGDPPRYWYSVGNYALNRIISGSFYRGIPQGRVTGLVGPSGAGKSFLAANLMASAQREGAFALMIDAENASDEKFVQAIGVDTSPGNYRYVGVRTIPQVNKVMSSFIKGYKNDFGKDDPEAPQVIIVIDSLDMLMTETEEKNFVKGITKGDQGQRNKQLKQMLRTFVQAVKELNISIIVTDGVYKNQDLLNGEGLYIAKEAIRFSLSQIIMLTKLKLKDDTKTVKGIKMKCEGFKTRFTQPFQKVVVEVPYEEGMNPYSGLLTVGLELDIIKQAGAWYNIAGSDKKWYSKDISEYADEILEKAEAMNSAFLLASGVSDADVAAPDDGRTSLARRQETADNDKK</sequence>
<evidence type="ECO:0000256" key="4">
    <source>
        <dbReference type="ARBA" id="ARBA00023172"/>
    </source>
</evidence>
<dbReference type="GO" id="GO:0005829">
    <property type="term" value="C:cytosol"/>
    <property type="evidence" value="ECO:0007669"/>
    <property type="project" value="TreeGrafter"/>
</dbReference>
<dbReference type="GO" id="GO:0006281">
    <property type="term" value="P:DNA repair"/>
    <property type="evidence" value="ECO:0007669"/>
    <property type="project" value="InterPro"/>
</dbReference>
<reference evidence="7" key="1">
    <citation type="journal article" date="2015" name="Nature">
        <title>Complex archaea that bridge the gap between prokaryotes and eukaryotes.</title>
        <authorList>
            <person name="Spang A."/>
            <person name="Saw J.H."/>
            <person name="Jorgensen S.L."/>
            <person name="Zaremba-Niedzwiedzka K."/>
            <person name="Martijn J."/>
            <person name="Lind A.E."/>
            <person name="van Eijk R."/>
            <person name="Schleper C."/>
            <person name="Guy L."/>
            <person name="Ettema T.J."/>
        </authorList>
    </citation>
    <scope>NUCLEOTIDE SEQUENCE</scope>
</reference>
<name>A0A0F9QU13_9ZZZZ</name>
<accession>A0A0F9QU13</accession>
<gene>
    <name evidence="7" type="ORF">LCGC14_0973850</name>
</gene>
<evidence type="ECO:0000313" key="7">
    <source>
        <dbReference type="EMBL" id="KKN16631.1"/>
    </source>
</evidence>
<protein>
    <recommendedName>
        <fullName evidence="6">AAA+ ATPase domain-containing protein</fullName>
    </recommendedName>
</protein>
<dbReference type="EMBL" id="LAZR01003595">
    <property type="protein sequence ID" value="KKN16631.1"/>
    <property type="molecule type" value="Genomic_DNA"/>
</dbReference>
<dbReference type="AlphaFoldDB" id="A0A0F9QU13"/>
<proteinExistence type="inferred from homology"/>
<comment type="caution">
    <text evidence="7">The sequence shown here is derived from an EMBL/GenBank/DDBJ whole genome shotgun (WGS) entry which is preliminary data.</text>
</comment>
<evidence type="ECO:0000256" key="5">
    <source>
        <dbReference type="SAM" id="MobiDB-lite"/>
    </source>
</evidence>
<evidence type="ECO:0000256" key="1">
    <source>
        <dbReference type="ARBA" id="ARBA00009391"/>
    </source>
</evidence>
<dbReference type="GO" id="GO:0006310">
    <property type="term" value="P:DNA recombination"/>
    <property type="evidence" value="ECO:0007669"/>
    <property type="project" value="UniProtKB-KW"/>
</dbReference>
<dbReference type="InterPro" id="IPR027417">
    <property type="entry name" value="P-loop_NTPase"/>
</dbReference>
<dbReference type="InterPro" id="IPR013765">
    <property type="entry name" value="DNA_recomb/repair_RecA"/>
</dbReference>
<dbReference type="Gene3D" id="3.40.50.300">
    <property type="entry name" value="P-loop containing nucleotide triphosphate hydrolases"/>
    <property type="match status" value="1"/>
</dbReference>
<feature type="compositionally biased region" description="Basic and acidic residues" evidence="5">
    <location>
        <begin position="346"/>
        <end position="364"/>
    </location>
</feature>
<dbReference type="GO" id="GO:0003697">
    <property type="term" value="F:single-stranded DNA binding"/>
    <property type="evidence" value="ECO:0007669"/>
    <property type="project" value="InterPro"/>
</dbReference>
<dbReference type="SMART" id="SM00382">
    <property type="entry name" value="AAA"/>
    <property type="match status" value="1"/>
</dbReference>